<keyword evidence="4 10" id="KW-0547">Nucleotide-binding</keyword>
<keyword evidence="5 10" id="KW-0067">ATP-binding</keyword>
<dbReference type="HAMAP" id="MF_00505">
    <property type="entry name" value="HSP90"/>
    <property type="match status" value="1"/>
</dbReference>
<dbReference type="InterPro" id="IPR036890">
    <property type="entry name" value="HATPase_C_sf"/>
</dbReference>
<feature type="domain" description="Histidine kinase/HSP90-like ATPase" evidence="13">
    <location>
        <begin position="25"/>
        <end position="178"/>
    </location>
</feature>
<keyword evidence="15" id="KW-1185">Reference proteome</keyword>
<keyword evidence="6 10" id="KW-0346">Stress response</keyword>
<dbReference type="Gene3D" id="1.20.120.790">
    <property type="entry name" value="Heat shock protein 90, C-terminal domain"/>
    <property type="match status" value="1"/>
</dbReference>
<dbReference type="FunFam" id="3.30.565.10:FF:000009">
    <property type="entry name" value="Molecular chaperone HtpG"/>
    <property type="match status" value="1"/>
</dbReference>
<feature type="binding site" evidence="11">
    <location>
        <position position="168"/>
    </location>
    <ligand>
        <name>ATP</name>
        <dbReference type="ChEBI" id="CHEBI:30616"/>
    </ligand>
</feature>
<feature type="binding site" evidence="11">
    <location>
        <position position="89"/>
    </location>
    <ligand>
        <name>ATP</name>
        <dbReference type="ChEBI" id="CHEBI:30616"/>
    </ligand>
</feature>
<dbReference type="InterPro" id="IPR020568">
    <property type="entry name" value="Ribosomal_Su5_D2-typ_SF"/>
</dbReference>
<evidence type="ECO:0000256" key="10">
    <source>
        <dbReference type="HAMAP-Rule" id="MF_00505"/>
    </source>
</evidence>
<dbReference type="PRINTS" id="PR00775">
    <property type="entry name" value="HEATSHOCK90"/>
</dbReference>
<evidence type="ECO:0000256" key="3">
    <source>
        <dbReference type="ARBA" id="ARBA00022490"/>
    </source>
</evidence>
<comment type="similarity">
    <text evidence="2 10">Belongs to the heat shock protein 90 family.</text>
</comment>
<evidence type="ECO:0000313" key="15">
    <source>
        <dbReference type="Proteomes" id="UP000516361"/>
    </source>
</evidence>
<gene>
    <name evidence="10 14" type="primary">htpG</name>
    <name evidence="14" type="ORF">OSSY52_17100</name>
</gene>
<keyword evidence="3 10" id="KW-0963">Cytoplasm</keyword>
<evidence type="ECO:0000313" key="14">
    <source>
        <dbReference type="EMBL" id="BBE31569.1"/>
    </source>
</evidence>
<dbReference type="InterPro" id="IPR020575">
    <property type="entry name" value="Hsp90_N"/>
</dbReference>
<dbReference type="FunFam" id="3.30.230.80:FF:000002">
    <property type="entry name" value="Molecular chaperone HtpG"/>
    <property type="match status" value="1"/>
</dbReference>
<dbReference type="InParanoid" id="A0A7G1GC06"/>
<dbReference type="InterPro" id="IPR037196">
    <property type="entry name" value="HSP90_C"/>
</dbReference>
<dbReference type="RefSeq" id="WP_190614181.1">
    <property type="nucleotide sequence ID" value="NZ_AP018712.1"/>
</dbReference>
<keyword evidence="7 10" id="KW-0143">Chaperone</keyword>
<evidence type="ECO:0000256" key="11">
    <source>
        <dbReference type="PIRSR" id="PIRSR002583-1"/>
    </source>
</evidence>
<dbReference type="PROSITE" id="PS00298">
    <property type="entry name" value="HSP90"/>
    <property type="match status" value="1"/>
</dbReference>
<protein>
    <recommendedName>
        <fullName evidence="9 10">Chaperone protein HtpG</fullName>
    </recommendedName>
    <alternativeName>
        <fullName evidence="10">Heat shock protein HtpG</fullName>
    </alternativeName>
    <alternativeName>
        <fullName evidence="10">High temperature protein G</fullName>
    </alternativeName>
</protein>
<feature type="binding site" evidence="11">
    <location>
        <position position="36"/>
    </location>
    <ligand>
        <name>ATP</name>
        <dbReference type="ChEBI" id="CHEBI:30616"/>
    </ligand>
</feature>
<feature type="region of interest" description="C" evidence="10">
    <location>
        <begin position="537"/>
        <end position="611"/>
    </location>
</feature>
<evidence type="ECO:0000256" key="4">
    <source>
        <dbReference type="ARBA" id="ARBA00022741"/>
    </source>
</evidence>
<dbReference type="AlphaFoldDB" id="A0A7G1GC06"/>
<evidence type="ECO:0000256" key="5">
    <source>
        <dbReference type="ARBA" id="ARBA00022840"/>
    </source>
</evidence>
<dbReference type="SMART" id="SM00387">
    <property type="entry name" value="HATPase_c"/>
    <property type="match status" value="1"/>
</dbReference>
<dbReference type="FunCoup" id="A0A7G1GC06">
    <property type="interactions" value="260"/>
</dbReference>
<dbReference type="GO" id="GO:0005737">
    <property type="term" value="C:cytoplasm"/>
    <property type="evidence" value="ECO:0007669"/>
    <property type="project" value="UniProtKB-SubCell"/>
</dbReference>
<dbReference type="KEGG" id="ocy:OSSY52_17100"/>
<dbReference type="Gene3D" id="3.30.565.10">
    <property type="entry name" value="Histidine kinase-like ATPase, C-terminal domain"/>
    <property type="match status" value="1"/>
</dbReference>
<dbReference type="SUPFAM" id="SSF54211">
    <property type="entry name" value="Ribosomal protein S5 domain 2-like"/>
    <property type="match status" value="1"/>
</dbReference>
<dbReference type="GO" id="GO:0005524">
    <property type="term" value="F:ATP binding"/>
    <property type="evidence" value="ECO:0007669"/>
    <property type="project" value="UniProtKB-UniRule"/>
</dbReference>
<organism evidence="14 15">
    <name type="scientific">Tepiditoga spiralis</name>
    <dbReference type="NCBI Taxonomy" id="2108365"/>
    <lineage>
        <taxon>Bacteria</taxon>
        <taxon>Thermotogati</taxon>
        <taxon>Thermotogota</taxon>
        <taxon>Thermotogae</taxon>
        <taxon>Petrotogales</taxon>
        <taxon>Petrotogaceae</taxon>
        <taxon>Tepiditoga</taxon>
    </lineage>
</organism>
<dbReference type="InterPro" id="IPR001404">
    <property type="entry name" value="Hsp90_fam"/>
</dbReference>
<dbReference type="Pfam" id="PF00183">
    <property type="entry name" value="HSP90"/>
    <property type="match status" value="1"/>
</dbReference>
<dbReference type="EMBL" id="AP018712">
    <property type="protein sequence ID" value="BBE31569.1"/>
    <property type="molecule type" value="Genomic_DNA"/>
</dbReference>
<feature type="binding site" evidence="11">
    <location>
        <position position="328"/>
    </location>
    <ligand>
        <name>ATP</name>
        <dbReference type="ChEBI" id="CHEBI:30616"/>
    </ligand>
</feature>
<dbReference type="GO" id="GO:0051082">
    <property type="term" value="F:unfolded protein binding"/>
    <property type="evidence" value="ECO:0007669"/>
    <property type="project" value="UniProtKB-UniRule"/>
</dbReference>
<reference evidence="14 15" key="1">
    <citation type="submission" date="2018-06" db="EMBL/GenBank/DDBJ databases">
        <title>Genome sequencing of Oceanotoga sp. sy52.</title>
        <authorList>
            <person name="Mori K."/>
        </authorList>
    </citation>
    <scope>NUCLEOTIDE SEQUENCE [LARGE SCALE GENOMIC DNA]</scope>
    <source>
        <strain evidence="15">sy52</strain>
    </source>
</reference>
<dbReference type="InterPro" id="IPR019805">
    <property type="entry name" value="Heat_shock_protein_90_CS"/>
</dbReference>
<sequence>MSTKMNFQTETKKLLDLMIHSIYTNKEIFLRELISNSSDAIDKIRFESLKNPEILNGDNKFEIKLELKDNKLIIEDNGIGMSYDEVIENIGTIARSGTKKFIEELKKEENNTNDLIGQFGVGFYSAFMVAEKVTLETKKYNEREGVIWKSEGNGEFTIDKTEKNNRGTKITLELRKDIEDEIKLDEDKIKELIKKYSNYIKYPIKMEIEKEGKKELEILNSMESLWMKNKKDIKKEEYDEFYKETFHDWIDPFEIIHTKAEGSIEYTALLFIPSKLPIDYYSKNYKRGIQLYSKNVFIMEKYEDLLPEYLGFIKGLVDSPDFSLNISRELLQQSRQLQIVKKNIEKKVLNTLENILKKDQKRYIEFWEQFGRSIKSGIYENLTNKEKLENLLIFKSSFEKDYTTLNSYIERMKEDQKYIYFASGENVESIEKLPQLEAVLDNGYEVLYFNDSIDEFLVQMMREFKGKEFKSISSNDLNLKNEEEVKKLEKENGSLLEEIKEILKEKVSEVKLSSRLKTSPVCIVTGNMGISTNMEKILKELDQLPFKADKVLEINPNHDLFKTMEELHRNGEKEKLRDYSELLYNQALILEGLKPENPTELVNLISKLITK</sequence>
<feature type="binding site" evidence="11">
    <location>
        <begin position="118"/>
        <end position="123"/>
    </location>
    <ligand>
        <name>ATP</name>
        <dbReference type="ChEBI" id="CHEBI:30616"/>
    </ligand>
</feature>
<evidence type="ECO:0000256" key="7">
    <source>
        <dbReference type="ARBA" id="ARBA00023186"/>
    </source>
</evidence>
<dbReference type="NCBIfam" id="NF003555">
    <property type="entry name" value="PRK05218.1"/>
    <property type="match status" value="1"/>
</dbReference>
<evidence type="ECO:0000256" key="1">
    <source>
        <dbReference type="ARBA" id="ARBA00004496"/>
    </source>
</evidence>
<keyword evidence="12" id="KW-0175">Coiled coil</keyword>
<feature type="binding site" evidence="11">
    <location>
        <position position="32"/>
    </location>
    <ligand>
        <name>ATP</name>
        <dbReference type="ChEBI" id="CHEBI:30616"/>
    </ligand>
</feature>
<comment type="caution">
    <text evidence="10">Lacks conserved residue(s) required for the propagation of feature annotation.</text>
</comment>
<proteinExistence type="inferred from homology"/>
<dbReference type="Gene3D" id="3.30.230.80">
    <property type="match status" value="1"/>
</dbReference>
<dbReference type="Pfam" id="PF13589">
    <property type="entry name" value="HATPase_c_3"/>
    <property type="match status" value="1"/>
</dbReference>
<comment type="function">
    <text evidence="8 10">Molecular chaperone. Has ATPase activity.</text>
</comment>
<feature type="binding site" evidence="11">
    <location>
        <position position="81"/>
    </location>
    <ligand>
        <name>ATP</name>
        <dbReference type="ChEBI" id="CHEBI:30616"/>
    </ligand>
</feature>
<dbReference type="InterPro" id="IPR003594">
    <property type="entry name" value="HATPase_dom"/>
</dbReference>
<dbReference type="PANTHER" id="PTHR11528">
    <property type="entry name" value="HEAT SHOCK PROTEIN 90 FAMILY MEMBER"/>
    <property type="match status" value="1"/>
</dbReference>
<accession>A0A7G1GC06</accession>
<evidence type="ECO:0000256" key="12">
    <source>
        <dbReference type="SAM" id="Coils"/>
    </source>
</evidence>
<feature type="binding site" evidence="11">
    <location>
        <position position="76"/>
    </location>
    <ligand>
        <name>ATP</name>
        <dbReference type="ChEBI" id="CHEBI:30616"/>
    </ligand>
</feature>
<feature type="coiled-coil region" evidence="12">
    <location>
        <begin position="478"/>
        <end position="505"/>
    </location>
</feature>
<evidence type="ECO:0000256" key="9">
    <source>
        <dbReference type="ARBA" id="ARBA00070675"/>
    </source>
</evidence>
<dbReference type="GO" id="GO:0016887">
    <property type="term" value="F:ATP hydrolysis activity"/>
    <property type="evidence" value="ECO:0007669"/>
    <property type="project" value="InterPro"/>
</dbReference>
<dbReference type="CDD" id="cd16927">
    <property type="entry name" value="HATPase_Hsp90-like"/>
    <property type="match status" value="1"/>
</dbReference>
<comment type="subunit">
    <text evidence="10">Homodimer.</text>
</comment>
<comment type="subcellular location">
    <subcellularLocation>
        <location evidence="1 10">Cytoplasm</location>
    </subcellularLocation>
</comment>
<evidence type="ECO:0000259" key="13">
    <source>
        <dbReference type="SMART" id="SM00387"/>
    </source>
</evidence>
<feature type="region of interest" description="A; substrate-binding" evidence="10">
    <location>
        <begin position="1"/>
        <end position="328"/>
    </location>
</feature>
<dbReference type="GO" id="GO:0140662">
    <property type="term" value="F:ATP-dependent protein folding chaperone"/>
    <property type="evidence" value="ECO:0007669"/>
    <property type="project" value="InterPro"/>
</dbReference>
<dbReference type="Proteomes" id="UP000516361">
    <property type="component" value="Chromosome"/>
</dbReference>
<dbReference type="PIRSF" id="PIRSF002583">
    <property type="entry name" value="Hsp90"/>
    <property type="match status" value="1"/>
</dbReference>
<dbReference type="SUPFAM" id="SSF55874">
    <property type="entry name" value="ATPase domain of HSP90 chaperone/DNA topoisomerase II/histidine kinase"/>
    <property type="match status" value="1"/>
</dbReference>
<evidence type="ECO:0000256" key="2">
    <source>
        <dbReference type="ARBA" id="ARBA00008239"/>
    </source>
</evidence>
<feature type="binding site" evidence="11">
    <location>
        <begin position="96"/>
        <end position="97"/>
    </location>
    <ligand>
        <name>ATP</name>
        <dbReference type="ChEBI" id="CHEBI:30616"/>
    </ligand>
</feature>
<evidence type="ECO:0000256" key="8">
    <source>
        <dbReference type="ARBA" id="ARBA00058590"/>
    </source>
</evidence>
<dbReference type="Gene3D" id="3.40.50.11260">
    <property type="match status" value="1"/>
</dbReference>
<dbReference type="SUPFAM" id="SSF110942">
    <property type="entry name" value="HSP90 C-terminal domain"/>
    <property type="match status" value="1"/>
</dbReference>
<name>A0A7G1GC06_9BACT</name>
<evidence type="ECO:0000256" key="6">
    <source>
        <dbReference type="ARBA" id="ARBA00023016"/>
    </source>
</evidence>